<evidence type="ECO:0000313" key="2">
    <source>
        <dbReference type="EMBL" id="KAE8263564.1"/>
    </source>
</evidence>
<protein>
    <submittedName>
        <fullName evidence="2">Uncharacterized protein</fullName>
    </submittedName>
</protein>
<proteinExistence type="predicted"/>
<reference evidence="2" key="1">
    <citation type="submission" date="2016-04" db="EMBL/GenBank/DDBJ databases">
        <authorList>
            <person name="Nguyen H.D."/>
            <person name="Kesanakurti P."/>
            <person name="Cullis J."/>
            <person name="Levesque C.A."/>
            <person name="Hambleton S."/>
        </authorList>
    </citation>
    <scope>NUCLEOTIDE SEQUENCE</scope>
    <source>
        <strain evidence="2">DAOMC 238032</strain>
    </source>
</reference>
<feature type="region of interest" description="Disordered" evidence="1">
    <location>
        <begin position="501"/>
        <end position="533"/>
    </location>
</feature>
<sequence>MSWPPSTPAPQMEAAGNMAGFGARRMQEEQQREADRRQQEWERAEAERRHVEFMQQQEIDRQNVEIEKQRLAWEWSELQRQQREHEDRRLQFQHEQAYVAEQQRLQNEQEQQRIYQQQQQQFLEQQHRLEQQQEALAQQQKELAEQQQAHNEAILEKQRKLKKTEVELQRKLRSQQAEAQKLQEELQQQKQLTQQQLQLQSQLEEERRQQQQELEKQQHQLQQQQELEKRQHQLQQKQEVERRRHQLLQKQEAERRRQQALQNEIDGDDTLEAITASPARGEVDRPQPPPKKSPHRGQAAPLTIKFSEQRTQAWAAEHAETMLAWCGDCRQDVLLTQLGNHHCMRRNNSSNSSQDSSRTTELVRPSGLSAHARTPSPSAQPRSPFFERHLELERSRGTNSPLSPALSPIWPDFHNNGRLGSNEGPLIRRTPSEDERERLISTPSPIPPDLSPEEEADIRAERKRRIEAQREAKKKGTTVVAATAIMAALKFENLARAAVPSRSMSPPSMSATVRVDNNSRMPHDKFPSNSSLASTQASSLLSAAPKYPFQRDRAYSGSSAVITPSTSYAFSAGATSSPDLVPSSASRMRTASSASQNRSAANRAAVGASSSGLRTRMDSAGAARVGRSRLDSDPAAKSRLHVDTTAAAVTAVQQVTGRKRLESGKRLDPLDGLGTHRLPGPALAFSDAEFVDSPVEQSRSKGLSPVKASRSRSGNNGSGGDVPASSSSLEPIAAKHLASRSRSNSVSPLATRRPSLDDREASRKGTGAGASTGKVDLRGIEDLMRGLETDVAPGTKGDPRRVRERSNSGRGVQKMSTGAGPEELSPIRNARTGGTTPRPLKAGDRLRS</sequence>
<feature type="region of interest" description="Disordered" evidence="1">
    <location>
        <begin position="695"/>
        <end position="848"/>
    </location>
</feature>
<feature type="region of interest" description="Disordered" evidence="1">
    <location>
        <begin position="421"/>
        <end position="454"/>
    </location>
</feature>
<feature type="compositionally biased region" description="Low complexity" evidence="1">
    <location>
        <begin position="346"/>
        <end position="357"/>
    </location>
</feature>
<organism evidence="2 3">
    <name type="scientific">Tilletia caries</name>
    <name type="common">wheat bunt fungus</name>
    <dbReference type="NCBI Taxonomy" id="13290"/>
    <lineage>
        <taxon>Eukaryota</taxon>
        <taxon>Fungi</taxon>
        <taxon>Dikarya</taxon>
        <taxon>Basidiomycota</taxon>
        <taxon>Ustilaginomycotina</taxon>
        <taxon>Exobasidiomycetes</taxon>
        <taxon>Tilletiales</taxon>
        <taxon>Tilletiaceae</taxon>
        <taxon>Tilletia</taxon>
    </lineage>
</organism>
<evidence type="ECO:0000313" key="3">
    <source>
        <dbReference type="Proteomes" id="UP000077671"/>
    </source>
</evidence>
<feature type="compositionally biased region" description="Basic and acidic residues" evidence="1">
    <location>
        <begin position="754"/>
        <end position="763"/>
    </location>
</feature>
<feature type="compositionally biased region" description="Basic and acidic residues" evidence="1">
    <location>
        <begin position="775"/>
        <end position="788"/>
    </location>
</feature>
<feature type="region of interest" description="Disordered" evidence="1">
    <location>
        <begin position="573"/>
        <end position="641"/>
    </location>
</feature>
<dbReference type="AlphaFoldDB" id="A0A177VDC8"/>
<dbReference type="EMBL" id="LWDD02000132">
    <property type="protein sequence ID" value="KAE8263564.1"/>
    <property type="molecule type" value="Genomic_DNA"/>
</dbReference>
<evidence type="ECO:0000256" key="1">
    <source>
        <dbReference type="SAM" id="MobiDB-lite"/>
    </source>
</evidence>
<dbReference type="Proteomes" id="UP000077671">
    <property type="component" value="Unassembled WGS sequence"/>
</dbReference>
<feature type="region of interest" description="Disordered" evidence="1">
    <location>
        <begin position="345"/>
        <end position="383"/>
    </location>
</feature>
<reference evidence="2" key="2">
    <citation type="journal article" date="2019" name="IMA Fungus">
        <title>Genome sequencing and comparison of five Tilletia species to identify candidate genes for the detection of regulated species infecting wheat.</title>
        <authorList>
            <person name="Nguyen H.D.T."/>
            <person name="Sultana T."/>
            <person name="Kesanakurti P."/>
            <person name="Hambleton S."/>
        </authorList>
    </citation>
    <scope>NUCLEOTIDE SEQUENCE</scope>
    <source>
        <strain evidence="2">DAOMC 238032</strain>
    </source>
</reference>
<name>A0A177VDC8_9BASI</name>
<comment type="caution">
    <text evidence="2">The sequence shown here is derived from an EMBL/GenBank/DDBJ whole genome shotgun (WGS) entry which is preliminary data.</text>
</comment>
<gene>
    <name evidence="2" type="ORF">A4X03_0g1586</name>
</gene>
<accession>A0A177VDC8</accession>
<feature type="compositionally biased region" description="Basic and acidic residues" evidence="1">
    <location>
        <begin position="25"/>
        <end position="44"/>
    </location>
</feature>
<feature type="compositionally biased region" description="Basic and acidic residues" evidence="1">
    <location>
        <begin position="797"/>
        <end position="807"/>
    </location>
</feature>
<feature type="region of interest" description="Disordered" evidence="1">
    <location>
        <begin position="223"/>
        <end position="299"/>
    </location>
</feature>
<feature type="compositionally biased region" description="Low complexity" evidence="1">
    <location>
        <begin position="501"/>
        <end position="511"/>
    </location>
</feature>
<feature type="compositionally biased region" description="Basic and acidic residues" evidence="1">
    <location>
        <begin position="628"/>
        <end position="641"/>
    </location>
</feature>
<feature type="compositionally biased region" description="Low complexity" evidence="1">
    <location>
        <begin position="583"/>
        <end position="605"/>
    </location>
</feature>
<feature type="compositionally biased region" description="Basic and acidic residues" evidence="1">
    <location>
        <begin position="430"/>
        <end position="439"/>
    </location>
</feature>
<feature type="region of interest" description="Disordered" evidence="1">
    <location>
        <begin position="1"/>
        <end position="44"/>
    </location>
</feature>